<dbReference type="Gene3D" id="2.40.50.100">
    <property type="match status" value="1"/>
</dbReference>
<sequence>MRYSVSLFAAVCSAVSIGGLAAPAQAQGRGGPVPVFVQEAAETEFVDRIEAIGTLRANETVEITATVTDTVTGVYFDDGARVAAGDTLLTMADGEERALLEEENAAANEARRQLNRAQSLVGQGTISRSVLDERKRSYETAVARRRALQSRLKDRVITAPFDGVVGLRRISVGALVAPGDVITRIHDDSVMKLDFSVPTAYLSTIEPGLAIRARARALEGREFEGEISSLDNEIDPVTRSIIVRALLPNDDRVLRPGLLMTVELLRNPRRAVTISEDAIVPIARETYAYVAVEEDGKPVAERRKITLGTRRPGEVEVIDGLSVGDRVVTRGASQLTPGQAIEVKAVSKSGDTLEELLGPDAATSQPVGG</sequence>
<name>A0A845Q7Z7_9HYPH</name>
<evidence type="ECO:0000256" key="2">
    <source>
        <dbReference type="ARBA" id="ARBA00009477"/>
    </source>
</evidence>
<comment type="caution">
    <text evidence="8">The sequence shown here is derived from an EMBL/GenBank/DDBJ whole genome shotgun (WGS) entry which is preliminary data.</text>
</comment>
<feature type="domain" description="Multidrug resistance protein MdtA-like barrel-sandwich hybrid" evidence="5">
    <location>
        <begin position="59"/>
        <end position="180"/>
    </location>
</feature>
<evidence type="ECO:0000313" key="9">
    <source>
        <dbReference type="Proteomes" id="UP000470384"/>
    </source>
</evidence>
<accession>A0A845Q7Z7</accession>
<evidence type="ECO:0000313" key="8">
    <source>
        <dbReference type="EMBL" id="NBG94350.1"/>
    </source>
</evidence>
<proteinExistence type="inferred from homology"/>
<dbReference type="FunFam" id="2.40.30.170:FF:000010">
    <property type="entry name" value="Efflux RND transporter periplasmic adaptor subunit"/>
    <property type="match status" value="1"/>
</dbReference>
<organism evidence="8 9">
    <name type="scientific">Pyruvatibacter mobilis</name>
    <dbReference type="NCBI Taxonomy" id="1712261"/>
    <lineage>
        <taxon>Bacteria</taxon>
        <taxon>Pseudomonadati</taxon>
        <taxon>Pseudomonadota</taxon>
        <taxon>Alphaproteobacteria</taxon>
        <taxon>Hyphomicrobiales</taxon>
        <taxon>Parvibaculaceae</taxon>
        <taxon>Pyruvatibacter</taxon>
    </lineage>
</organism>
<dbReference type="InterPro" id="IPR058792">
    <property type="entry name" value="Beta-barrel_RND_2"/>
</dbReference>
<dbReference type="Pfam" id="PF25954">
    <property type="entry name" value="Beta-barrel_RND_2"/>
    <property type="match status" value="1"/>
</dbReference>
<dbReference type="Gene3D" id="1.10.287.470">
    <property type="entry name" value="Helix hairpin bin"/>
    <property type="match status" value="1"/>
</dbReference>
<dbReference type="Proteomes" id="UP000470384">
    <property type="component" value="Unassembled WGS sequence"/>
</dbReference>
<dbReference type="GeneID" id="300656407"/>
<protein>
    <submittedName>
        <fullName evidence="8">Efflux RND transporter periplasmic adaptor subunit</fullName>
    </submittedName>
</protein>
<comment type="subcellular location">
    <subcellularLocation>
        <location evidence="1">Cell envelope</location>
    </subcellularLocation>
</comment>
<dbReference type="PANTHER" id="PTHR30469:SF16">
    <property type="entry name" value="HAE1 FAMILY EFFLUX PUMP MFP COMPONENT"/>
    <property type="match status" value="1"/>
</dbReference>
<evidence type="ECO:0000256" key="1">
    <source>
        <dbReference type="ARBA" id="ARBA00004196"/>
    </source>
</evidence>
<dbReference type="InterPro" id="IPR006143">
    <property type="entry name" value="RND_pump_MFP"/>
</dbReference>
<dbReference type="NCBIfam" id="TIGR01730">
    <property type="entry name" value="RND_mfp"/>
    <property type="match status" value="1"/>
</dbReference>
<dbReference type="Pfam" id="PF25967">
    <property type="entry name" value="RND-MFP_C"/>
    <property type="match status" value="1"/>
</dbReference>
<keyword evidence="9" id="KW-1185">Reference proteome</keyword>
<dbReference type="GO" id="GO:0015562">
    <property type="term" value="F:efflux transmembrane transporter activity"/>
    <property type="evidence" value="ECO:0007669"/>
    <property type="project" value="TreeGrafter"/>
</dbReference>
<evidence type="ECO:0000256" key="4">
    <source>
        <dbReference type="SAM" id="SignalP"/>
    </source>
</evidence>
<feature type="domain" description="Multidrug resistance protein MdtA-like C-terminal permuted SH3" evidence="7">
    <location>
        <begin position="292"/>
        <end position="332"/>
    </location>
</feature>
<feature type="domain" description="CusB-like beta-barrel" evidence="6">
    <location>
        <begin position="194"/>
        <end position="264"/>
    </location>
</feature>
<dbReference type="OrthoDB" id="9806939at2"/>
<gene>
    <name evidence="8" type="ORF">GTQ45_01230</name>
</gene>
<dbReference type="PANTHER" id="PTHR30469">
    <property type="entry name" value="MULTIDRUG RESISTANCE PROTEIN MDTA"/>
    <property type="match status" value="1"/>
</dbReference>
<evidence type="ECO:0000256" key="3">
    <source>
        <dbReference type="ARBA" id="ARBA00022448"/>
    </source>
</evidence>
<keyword evidence="3" id="KW-0813">Transport</keyword>
<dbReference type="Gene3D" id="2.40.30.170">
    <property type="match status" value="1"/>
</dbReference>
<dbReference type="EMBL" id="WXYQ01000001">
    <property type="protein sequence ID" value="NBG94350.1"/>
    <property type="molecule type" value="Genomic_DNA"/>
</dbReference>
<dbReference type="Pfam" id="PF25917">
    <property type="entry name" value="BSH_RND"/>
    <property type="match status" value="1"/>
</dbReference>
<keyword evidence="4" id="KW-0732">Signal</keyword>
<dbReference type="InterPro" id="IPR058627">
    <property type="entry name" value="MdtA-like_C"/>
</dbReference>
<evidence type="ECO:0000259" key="7">
    <source>
        <dbReference type="Pfam" id="PF25967"/>
    </source>
</evidence>
<evidence type="ECO:0000259" key="5">
    <source>
        <dbReference type="Pfam" id="PF25917"/>
    </source>
</evidence>
<feature type="signal peptide" evidence="4">
    <location>
        <begin position="1"/>
        <end position="21"/>
    </location>
</feature>
<reference evidence="8 9" key="1">
    <citation type="journal article" date="2016" name="Int. J. Syst. Evol. Microbiol.">
        <title>Pyruvatibacter mobilis gen. nov., sp. nov., a marine bacterium from the culture broth of Picochlorum sp. 122.</title>
        <authorList>
            <person name="Wang G."/>
            <person name="Tang M."/>
            <person name="Wu H."/>
            <person name="Dai S."/>
            <person name="Li T."/>
            <person name="Chen C."/>
            <person name="He H."/>
            <person name="Fan J."/>
            <person name="Xiang W."/>
            <person name="Li X."/>
        </authorList>
    </citation>
    <scope>NUCLEOTIDE SEQUENCE [LARGE SCALE GENOMIC DNA]</scope>
    <source>
        <strain evidence="8 9">GYP-11</strain>
    </source>
</reference>
<dbReference type="SUPFAM" id="SSF111369">
    <property type="entry name" value="HlyD-like secretion proteins"/>
    <property type="match status" value="1"/>
</dbReference>
<dbReference type="Gene3D" id="2.40.420.20">
    <property type="match status" value="1"/>
</dbReference>
<dbReference type="GO" id="GO:1990281">
    <property type="term" value="C:efflux pump complex"/>
    <property type="evidence" value="ECO:0007669"/>
    <property type="project" value="TreeGrafter"/>
</dbReference>
<dbReference type="InterPro" id="IPR058625">
    <property type="entry name" value="MdtA-like_BSH"/>
</dbReference>
<feature type="chain" id="PRO_5032954845" evidence="4">
    <location>
        <begin position="22"/>
        <end position="369"/>
    </location>
</feature>
<dbReference type="RefSeq" id="WP_160586463.1">
    <property type="nucleotide sequence ID" value="NZ_BMHN01000001.1"/>
</dbReference>
<evidence type="ECO:0000259" key="6">
    <source>
        <dbReference type="Pfam" id="PF25954"/>
    </source>
</evidence>
<comment type="similarity">
    <text evidence="2">Belongs to the membrane fusion protein (MFP) (TC 8.A.1) family.</text>
</comment>
<dbReference type="AlphaFoldDB" id="A0A845Q7Z7"/>